<keyword evidence="4" id="KW-1185">Reference proteome</keyword>
<keyword evidence="3" id="KW-0808">Transferase</keyword>
<dbReference type="InterPro" id="IPR035919">
    <property type="entry name" value="EAL_sf"/>
</dbReference>
<comment type="caution">
    <text evidence="3">The sequence shown here is derived from an EMBL/GenBank/DDBJ whole genome shotgun (WGS) entry which is preliminary data.</text>
</comment>
<dbReference type="InterPro" id="IPR014408">
    <property type="entry name" value="dGMP_Pdiesterase_EAL/HD-GYP"/>
</dbReference>
<feature type="domain" description="HDOD" evidence="2">
    <location>
        <begin position="221"/>
        <end position="407"/>
    </location>
</feature>
<evidence type="ECO:0000259" key="1">
    <source>
        <dbReference type="PROSITE" id="PS50883"/>
    </source>
</evidence>
<dbReference type="OrthoDB" id="9804751at2"/>
<protein>
    <submittedName>
        <fullName evidence="3">Histidine kinase</fullName>
    </submittedName>
</protein>
<dbReference type="Proteomes" id="UP000655044">
    <property type="component" value="Unassembled WGS sequence"/>
</dbReference>
<proteinExistence type="predicted"/>
<dbReference type="PROSITE" id="PS51833">
    <property type="entry name" value="HDOD"/>
    <property type="match status" value="1"/>
</dbReference>
<dbReference type="InterPro" id="IPR052340">
    <property type="entry name" value="RNase_Y/CdgJ"/>
</dbReference>
<evidence type="ECO:0000259" key="2">
    <source>
        <dbReference type="PROSITE" id="PS51833"/>
    </source>
</evidence>
<dbReference type="GO" id="GO:0016301">
    <property type="term" value="F:kinase activity"/>
    <property type="evidence" value="ECO:0007669"/>
    <property type="project" value="UniProtKB-KW"/>
</dbReference>
<dbReference type="PANTHER" id="PTHR33525:SF4">
    <property type="entry name" value="CYCLIC DI-GMP PHOSPHODIESTERASE CDGJ"/>
    <property type="match status" value="1"/>
</dbReference>
<dbReference type="AlphaFoldDB" id="A0A8J3S6U7"/>
<dbReference type="Gene3D" id="1.10.3210.10">
    <property type="entry name" value="Hypothetical protein af1432"/>
    <property type="match status" value="1"/>
</dbReference>
<sequence>MEPSPVDIGHMYTADRPVDCGWHRIHIGRQPIHDTTGELVAYELLFRSNARAEGASARGAEATSQVIVNAFSEFGLERLTGSRLCFINLTREFLVGELPLPFDSGSVVLEVLESVSIDDQVISGVRKLSEQGFAIALDDFILGNEHERLLDVASYVKLEVSGVDPEVLRSRVAVCRAYEGLLLVAERLETMEDLAFARELGFHLFQGYLLGKPRVLSLDTLEPSRLRHLELISKLADEQTDMDEVAATVTADPALSYRILRAANSAATGLWQRISSVNDAIMIMGTERLRHWVTLMLLSDVVGTDGNVEPERMSYILTRARLCQLLSKSLGLPSDKAFTVGLLSGIADLLGVAPADLISHLVLSEDVSDAVIGERGPLGSVVTTAKAYESGRLPDDRIDESGRLAHAYLSAVDWSMNIVASA</sequence>
<gene>
    <name evidence="3" type="primary">yuxH</name>
    <name evidence="3" type="ORF">Pro02_67510</name>
</gene>
<dbReference type="Gene3D" id="3.20.20.450">
    <property type="entry name" value="EAL domain"/>
    <property type="match status" value="1"/>
</dbReference>
<dbReference type="SUPFAM" id="SSF109604">
    <property type="entry name" value="HD-domain/PDEase-like"/>
    <property type="match status" value="1"/>
</dbReference>
<organism evidence="3 4">
    <name type="scientific">Planobispora rosea</name>
    <dbReference type="NCBI Taxonomy" id="35762"/>
    <lineage>
        <taxon>Bacteria</taxon>
        <taxon>Bacillati</taxon>
        <taxon>Actinomycetota</taxon>
        <taxon>Actinomycetes</taxon>
        <taxon>Streptosporangiales</taxon>
        <taxon>Streptosporangiaceae</taxon>
        <taxon>Planobispora</taxon>
    </lineage>
</organism>
<dbReference type="PANTHER" id="PTHR33525">
    <property type="match status" value="1"/>
</dbReference>
<evidence type="ECO:0000313" key="3">
    <source>
        <dbReference type="EMBL" id="GIH88343.1"/>
    </source>
</evidence>
<dbReference type="InterPro" id="IPR013976">
    <property type="entry name" value="HDOD"/>
</dbReference>
<dbReference type="PIRSF" id="PIRSF003180">
    <property type="entry name" value="DiGMPpdiest_YuxH"/>
    <property type="match status" value="1"/>
</dbReference>
<dbReference type="CDD" id="cd01948">
    <property type="entry name" value="EAL"/>
    <property type="match status" value="1"/>
</dbReference>
<dbReference type="Pfam" id="PF00563">
    <property type="entry name" value="EAL"/>
    <property type="match status" value="1"/>
</dbReference>
<dbReference type="RefSeq" id="WP_084779789.1">
    <property type="nucleotide sequence ID" value="NZ_JPMW01000001.1"/>
</dbReference>
<dbReference type="PROSITE" id="PS50883">
    <property type="entry name" value="EAL"/>
    <property type="match status" value="1"/>
</dbReference>
<dbReference type="Pfam" id="PF08668">
    <property type="entry name" value="HDOD"/>
    <property type="match status" value="1"/>
</dbReference>
<dbReference type="SMART" id="SM00052">
    <property type="entry name" value="EAL"/>
    <property type="match status" value="1"/>
</dbReference>
<evidence type="ECO:0000313" key="4">
    <source>
        <dbReference type="Proteomes" id="UP000655044"/>
    </source>
</evidence>
<reference evidence="3" key="1">
    <citation type="submission" date="2021-01" db="EMBL/GenBank/DDBJ databases">
        <title>Whole genome shotgun sequence of Planobispora rosea NBRC 15558.</title>
        <authorList>
            <person name="Komaki H."/>
            <person name="Tamura T."/>
        </authorList>
    </citation>
    <scope>NUCLEOTIDE SEQUENCE</scope>
    <source>
        <strain evidence="3">NBRC 15558</strain>
    </source>
</reference>
<dbReference type="InterPro" id="IPR001633">
    <property type="entry name" value="EAL_dom"/>
</dbReference>
<feature type="domain" description="EAL" evidence="1">
    <location>
        <begin position="1"/>
        <end position="227"/>
    </location>
</feature>
<accession>A0A8J3S6U7</accession>
<dbReference type="SUPFAM" id="SSF141868">
    <property type="entry name" value="EAL domain-like"/>
    <property type="match status" value="1"/>
</dbReference>
<dbReference type="EMBL" id="BOOI01000078">
    <property type="protein sequence ID" value="GIH88343.1"/>
    <property type="molecule type" value="Genomic_DNA"/>
</dbReference>
<name>A0A8J3S6U7_PLARO</name>
<keyword evidence="3" id="KW-0418">Kinase</keyword>